<dbReference type="RefSeq" id="WP_106520979.1">
    <property type="nucleotide sequence ID" value="NZ_PYGD01000001.1"/>
</dbReference>
<name>A0A2P8DAK8_9BACT</name>
<keyword evidence="1" id="KW-0472">Membrane</keyword>
<dbReference type="Pfam" id="PF20664">
    <property type="entry name" value="DUF6814"/>
    <property type="match status" value="1"/>
</dbReference>
<proteinExistence type="predicted"/>
<sequence>MDAIKKILGLVWIALALAAAYFCIFIFGIPKFTSGQQDDLVFGIVILFVLTPIIVGGLFTFGVYALMGEYNDDKQLE</sequence>
<dbReference type="InterPro" id="IPR049211">
    <property type="entry name" value="DUF6814"/>
</dbReference>
<feature type="transmembrane region" description="Helical" evidence="1">
    <location>
        <begin position="41"/>
        <end position="67"/>
    </location>
</feature>
<dbReference type="OrthoDB" id="679529at2"/>
<organism evidence="2 3">
    <name type="scientific">Taibaiella chishuiensis</name>
    <dbReference type="NCBI Taxonomy" id="1434707"/>
    <lineage>
        <taxon>Bacteria</taxon>
        <taxon>Pseudomonadati</taxon>
        <taxon>Bacteroidota</taxon>
        <taxon>Chitinophagia</taxon>
        <taxon>Chitinophagales</taxon>
        <taxon>Chitinophagaceae</taxon>
        <taxon>Taibaiella</taxon>
    </lineage>
</organism>
<evidence type="ECO:0000256" key="1">
    <source>
        <dbReference type="SAM" id="Phobius"/>
    </source>
</evidence>
<keyword evidence="1" id="KW-1133">Transmembrane helix</keyword>
<dbReference type="Proteomes" id="UP000240572">
    <property type="component" value="Unassembled WGS sequence"/>
</dbReference>
<evidence type="ECO:0000313" key="3">
    <source>
        <dbReference type="Proteomes" id="UP000240572"/>
    </source>
</evidence>
<protein>
    <submittedName>
        <fullName evidence="2">Uncharacterized protein</fullName>
    </submittedName>
</protein>
<keyword evidence="3" id="KW-1185">Reference proteome</keyword>
<keyword evidence="1" id="KW-0812">Transmembrane</keyword>
<dbReference type="EMBL" id="PYGD01000001">
    <property type="protein sequence ID" value="PSK94260.1"/>
    <property type="molecule type" value="Genomic_DNA"/>
</dbReference>
<gene>
    <name evidence="2" type="ORF">B0I18_101415</name>
</gene>
<reference evidence="2 3" key="1">
    <citation type="submission" date="2018-03" db="EMBL/GenBank/DDBJ databases">
        <title>Genomic Encyclopedia of Type Strains, Phase III (KMG-III): the genomes of soil and plant-associated and newly described type strains.</title>
        <authorList>
            <person name="Whitman W."/>
        </authorList>
    </citation>
    <scope>NUCLEOTIDE SEQUENCE [LARGE SCALE GENOMIC DNA]</scope>
    <source>
        <strain evidence="2 3">CGMCC 1.12700</strain>
    </source>
</reference>
<dbReference type="AlphaFoldDB" id="A0A2P8DAK8"/>
<evidence type="ECO:0000313" key="2">
    <source>
        <dbReference type="EMBL" id="PSK94260.1"/>
    </source>
</evidence>
<comment type="caution">
    <text evidence="2">The sequence shown here is derived from an EMBL/GenBank/DDBJ whole genome shotgun (WGS) entry which is preliminary data.</text>
</comment>
<accession>A0A2P8DAK8</accession>
<feature type="transmembrane region" description="Helical" evidence="1">
    <location>
        <begin position="7"/>
        <end position="29"/>
    </location>
</feature>